<evidence type="ECO:0000256" key="1">
    <source>
        <dbReference type="ARBA" id="ARBA00004193"/>
    </source>
</evidence>
<keyword evidence="3" id="KW-1003">Cell membrane</keyword>
<protein>
    <recommendedName>
        <fullName evidence="10">C2 domain-containing protein</fullName>
    </recommendedName>
</protein>
<dbReference type="InterPro" id="IPR000008">
    <property type="entry name" value="C2_dom"/>
</dbReference>
<sequence>MGNCWGDLAGGRQAVGEAPSKGVVDGRLEVMEAVEKITGSHGYCTQVELSFSADKLRNKDIFSKSDPMLVAYIKKRDGSLEEVGRTEVILNSLKPQWITDLTMMYNFEEIQPLVFKVYDIDTKFSGVPVQKLKLENQTHLGETDCLLSEIITSPGSALVKALRRENEQVETGPDCGTLTIRAEELQRIKFLVNMVISGEALENRDTFSKSDPFLVFSRVREDGQTTPAFRTEVQKNNLDPQWKPIKVTLAQLCNGDKNRLLRIDCWNFNNSGKADLIGFAELSLNKIMEHFDKQETIQLQRFSHGPHMSHGHALKNTGMLRIKSCTISPYHSFLDYIVGGCEINFMVAVDFTASNGSPFQPDSLHYADPSGRPNKYQQSILAVGEVLQHYDSDQRFPAWGFGGRPIDGPVSHCFALNGNQQAAEVDGVSGILYAYSQALRHVALAGPTLFAPVINMAASIASQFVSQENQKYFVLLIITDGVITDPQQTINALVHASNLPLSVLIIGVGGADFSEMETLDADKKRLQTSDGRAAHRDIVQFVPMDKMEKGSELAKMLLAELPYQFLEFMNLKGIVPGTPRVPPQQPQ</sequence>
<accession>A0A176W2E8</accession>
<dbReference type="GO" id="GO:0005544">
    <property type="term" value="F:calcium-dependent phospholipid binding"/>
    <property type="evidence" value="ECO:0007669"/>
    <property type="project" value="InterPro"/>
</dbReference>
<dbReference type="SMART" id="SM00239">
    <property type="entry name" value="C2"/>
    <property type="match status" value="2"/>
</dbReference>
<dbReference type="InterPro" id="IPR002035">
    <property type="entry name" value="VWF_A"/>
</dbReference>
<keyword evidence="12" id="KW-1185">Reference proteome</keyword>
<keyword evidence="6" id="KW-0611">Plant defense</keyword>
<proteinExistence type="inferred from homology"/>
<comment type="similarity">
    <text evidence="2">Belongs to the copine family.</text>
</comment>
<dbReference type="GO" id="GO:0071277">
    <property type="term" value="P:cellular response to calcium ion"/>
    <property type="evidence" value="ECO:0007669"/>
    <property type="project" value="TreeGrafter"/>
</dbReference>
<dbReference type="CDD" id="cd04047">
    <property type="entry name" value="C2B_Copine"/>
    <property type="match status" value="1"/>
</dbReference>
<dbReference type="InterPro" id="IPR035892">
    <property type="entry name" value="C2_domain_sf"/>
</dbReference>
<evidence type="ECO:0000256" key="9">
    <source>
        <dbReference type="ARBA" id="ARBA00023288"/>
    </source>
</evidence>
<dbReference type="SUPFAM" id="SSF53300">
    <property type="entry name" value="vWA-like"/>
    <property type="match status" value="1"/>
</dbReference>
<dbReference type="GO" id="GO:0006952">
    <property type="term" value="P:defense response"/>
    <property type="evidence" value="ECO:0007669"/>
    <property type="project" value="UniProtKB-KW"/>
</dbReference>
<name>A0A176W2E8_MARPO</name>
<keyword evidence="5" id="KW-0677">Repeat</keyword>
<evidence type="ECO:0000256" key="7">
    <source>
        <dbReference type="ARBA" id="ARBA00022837"/>
    </source>
</evidence>
<evidence type="ECO:0000256" key="4">
    <source>
        <dbReference type="ARBA" id="ARBA00022723"/>
    </source>
</evidence>
<dbReference type="PANTHER" id="PTHR10857:SF106">
    <property type="entry name" value="C2 DOMAIN-CONTAINING PROTEIN"/>
    <property type="match status" value="1"/>
</dbReference>
<feature type="domain" description="C2" evidence="10">
    <location>
        <begin position="153"/>
        <end position="298"/>
    </location>
</feature>
<evidence type="ECO:0000256" key="3">
    <source>
        <dbReference type="ARBA" id="ARBA00022475"/>
    </source>
</evidence>
<dbReference type="EMBL" id="LVLJ01001948">
    <property type="protein sequence ID" value="OAE27228.1"/>
    <property type="molecule type" value="Genomic_DNA"/>
</dbReference>
<dbReference type="GO" id="GO:0046872">
    <property type="term" value="F:metal ion binding"/>
    <property type="evidence" value="ECO:0007669"/>
    <property type="project" value="UniProtKB-KW"/>
</dbReference>
<dbReference type="CDD" id="cd04048">
    <property type="entry name" value="C2A_Copine"/>
    <property type="match status" value="1"/>
</dbReference>
<feature type="domain" description="C2" evidence="10">
    <location>
        <begin position="24"/>
        <end position="151"/>
    </location>
</feature>
<dbReference type="SUPFAM" id="SSF49562">
    <property type="entry name" value="C2 domain (Calcium/lipid-binding domain, CaLB)"/>
    <property type="match status" value="2"/>
</dbReference>
<dbReference type="PROSITE" id="PS50004">
    <property type="entry name" value="C2"/>
    <property type="match status" value="2"/>
</dbReference>
<evidence type="ECO:0000259" key="10">
    <source>
        <dbReference type="PROSITE" id="PS50004"/>
    </source>
</evidence>
<evidence type="ECO:0000313" key="11">
    <source>
        <dbReference type="EMBL" id="OAE27228.1"/>
    </source>
</evidence>
<dbReference type="InterPro" id="IPR010734">
    <property type="entry name" value="Copine_C"/>
</dbReference>
<evidence type="ECO:0000256" key="5">
    <source>
        <dbReference type="ARBA" id="ARBA00022737"/>
    </source>
</evidence>
<comment type="caution">
    <text evidence="11">The sequence shown here is derived from an EMBL/GenBank/DDBJ whole genome shotgun (WGS) entry which is preliminary data.</text>
</comment>
<organism evidence="11 12">
    <name type="scientific">Marchantia polymorpha subsp. ruderalis</name>
    <dbReference type="NCBI Taxonomy" id="1480154"/>
    <lineage>
        <taxon>Eukaryota</taxon>
        <taxon>Viridiplantae</taxon>
        <taxon>Streptophyta</taxon>
        <taxon>Embryophyta</taxon>
        <taxon>Marchantiophyta</taxon>
        <taxon>Marchantiopsida</taxon>
        <taxon>Marchantiidae</taxon>
        <taxon>Marchantiales</taxon>
        <taxon>Marchantiaceae</taxon>
        <taxon>Marchantia</taxon>
    </lineage>
</organism>
<keyword evidence="9" id="KW-0449">Lipoprotein</keyword>
<keyword evidence="4" id="KW-0479">Metal-binding</keyword>
<comment type="subcellular location">
    <subcellularLocation>
        <location evidence="1">Cell membrane</location>
        <topology evidence="1">Lipid-anchor</topology>
    </subcellularLocation>
</comment>
<dbReference type="Gene3D" id="2.60.40.150">
    <property type="entry name" value="C2 domain"/>
    <property type="match status" value="2"/>
</dbReference>
<dbReference type="PANTHER" id="PTHR10857">
    <property type="entry name" value="COPINE"/>
    <property type="match status" value="1"/>
</dbReference>
<dbReference type="AlphaFoldDB" id="A0A176W2E8"/>
<evidence type="ECO:0000256" key="8">
    <source>
        <dbReference type="ARBA" id="ARBA00023136"/>
    </source>
</evidence>
<dbReference type="Proteomes" id="UP000077202">
    <property type="component" value="Unassembled WGS sequence"/>
</dbReference>
<dbReference type="Pfam" id="PF07002">
    <property type="entry name" value="Copine"/>
    <property type="match status" value="1"/>
</dbReference>
<dbReference type="Pfam" id="PF00168">
    <property type="entry name" value="C2"/>
    <property type="match status" value="2"/>
</dbReference>
<evidence type="ECO:0000256" key="6">
    <source>
        <dbReference type="ARBA" id="ARBA00022821"/>
    </source>
</evidence>
<evidence type="ECO:0000256" key="2">
    <source>
        <dbReference type="ARBA" id="ARBA00009048"/>
    </source>
</evidence>
<reference evidence="11" key="1">
    <citation type="submission" date="2016-03" db="EMBL/GenBank/DDBJ databases">
        <title>Mechanisms controlling the formation of the plant cell surface in tip-growing cells are functionally conserved among land plants.</title>
        <authorList>
            <person name="Honkanen S."/>
            <person name="Jones V.A."/>
            <person name="Morieri G."/>
            <person name="Champion C."/>
            <person name="Hetherington A.J."/>
            <person name="Kelly S."/>
            <person name="Saint-Marcoux D."/>
            <person name="Proust H."/>
            <person name="Prescott H."/>
            <person name="Dolan L."/>
        </authorList>
    </citation>
    <scope>NUCLEOTIDE SEQUENCE [LARGE SCALE GENOMIC DNA]</scope>
    <source>
        <tissue evidence="11">Whole gametophyte</tissue>
    </source>
</reference>
<dbReference type="SMART" id="SM00327">
    <property type="entry name" value="VWA"/>
    <property type="match status" value="1"/>
</dbReference>
<dbReference type="GO" id="GO:0005886">
    <property type="term" value="C:plasma membrane"/>
    <property type="evidence" value="ECO:0007669"/>
    <property type="project" value="UniProtKB-SubCell"/>
</dbReference>
<keyword evidence="8" id="KW-0472">Membrane</keyword>
<dbReference type="FunFam" id="2.60.40.150:FF:000168">
    <property type="entry name" value="Protein BONZAI 1"/>
    <property type="match status" value="1"/>
</dbReference>
<dbReference type="InterPro" id="IPR037768">
    <property type="entry name" value="C2B_Copine"/>
</dbReference>
<gene>
    <name evidence="11" type="ORF">AXG93_4332s1260</name>
</gene>
<keyword evidence="7" id="KW-0106">Calcium</keyword>
<dbReference type="InterPro" id="IPR045052">
    <property type="entry name" value="Copine"/>
</dbReference>
<dbReference type="InterPro" id="IPR036465">
    <property type="entry name" value="vWFA_dom_sf"/>
</dbReference>
<evidence type="ECO:0000313" key="12">
    <source>
        <dbReference type="Proteomes" id="UP000077202"/>
    </source>
</evidence>